<feature type="compositionally biased region" description="Low complexity" evidence="5">
    <location>
        <begin position="125"/>
        <end position="135"/>
    </location>
</feature>
<dbReference type="PANTHER" id="PTHR15549:SF30">
    <property type="entry name" value="MID2 DOMAIN-CONTAINING PROTEIN"/>
    <property type="match status" value="1"/>
</dbReference>
<feature type="compositionally biased region" description="Low complexity" evidence="5">
    <location>
        <begin position="735"/>
        <end position="749"/>
    </location>
</feature>
<feature type="chain" id="PRO_5041902662" evidence="7">
    <location>
        <begin position="18"/>
        <end position="980"/>
    </location>
</feature>
<proteinExistence type="predicted"/>
<feature type="compositionally biased region" description="Low complexity" evidence="5">
    <location>
        <begin position="418"/>
        <end position="432"/>
    </location>
</feature>
<keyword evidence="7" id="KW-0732">Signal</keyword>
<evidence type="ECO:0000256" key="5">
    <source>
        <dbReference type="SAM" id="MobiDB-lite"/>
    </source>
</evidence>
<evidence type="ECO:0000256" key="1">
    <source>
        <dbReference type="ARBA" id="ARBA00004167"/>
    </source>
</evidence>
<feature type="compositionally biased region" description="Low complexity" evidence="5">
    <location>
        <begin position="845"/>
        <end position="864"/>
    </location>
</feature>
<dbReference type="AlphaFoldDB" id="A0AAF0Y9N3"/>
<feature type="region of interest" description="Disordered" evidence="5">
    <location>
        <begin position="503"/>
        <end position="582"/>
    </location>
</feature>
<reference evidence="8" key="1">
    <citation type="submission" date="2023-10" db="EMBL/GenBank/DDBJ databases">
        <authorList>
            <person name="Noh H."/>
        </authorList>
    </citation>
    <scope>NUCLEOTIDE SEQUENCE</scope>
    <source>
        <strain evidence="8">DUCC4014</strain>
    </source>
</reference>
<feature type="compositionally biased region" description="Polar residues" evidence="5">
    <location>
        <begin position="819"/>
        <end position="833"/>
    </location>
</feature>
<feature type="compositionally biased region" description="Polar residues" evidence="5">
    <location>
        <begin position="668"/>
        <end position="683"/>
    </location>
</feature>
<keyword evidence="9" id="KW-1185">Reference proteome</keyword>
<protein>
    <submittedName>
        <fullName evidence="8">Uncharacterized protein</fullName>
    </submittedName>
</protein>
<feature type="transmembrane region" description="Helical" evidence="6">
    <location>
        <begin position="180"/>
        <end position="204"/>
    </location>
</feature>
<feature type="region of interest" description="Disordered" evidence="5">
    <location>
        <begin position="619"/>
        <end position="763"/>
    </location>
</feature>
<keyword evidence="3 6" id="KW-1133">Transmembrane helix</keyword>
<feature type="compositionally biased region" description="Polar residues" evidence="5">
    <location>
        <begin position="404"/>
        <end position="416"/>
    </location>
</feature>
<feature type="region of interest" description="Disordered" evidence="5">
    <location>
        <begin position="17"/>
        <end position="148"/>
    </location>
</feature>
<dbReference type="EMBL" id="CP086717">
    <property type="protein sequence ID" value="WOO82585.1"/>
    <property type="molecule type" value="Genomic_DNA"/>
</dbReference>
<evidence type="ECO:0000256" key="7">
    <source>
        <dbReference type="SAM" id="SignalP"/>
    </source>
</evidence>
<feature type="region of interest" description="Disordered" evidence="5">
    <location>
        <begin position="252"/>
        <end position="480"/>
    </location>
</feature>
<feature type="compositionally biased region" description="Polar residues" evidence="5">
    <location>
        <begin position="647"/>
        <end position="657"/>
    </location>
</feature>
<dbReference type="GO" id="GO:0071944">
    <property type="term" value="C:cell periphery"/>
    <property type="evidence" value="ECO:0007669"/>
    <property type="project" value="UniProtKB-ARBA"/>
</dbReference>
<evidence type="ECO:0000256" key="3">
    <source>
        <dbReference type="ARBA" id="ARBA00022989"/>
    </source>
</evidence>
<dbReference type="GO" id="GO:0016020">
    <property type="term" value="C:membrane"/>
    <property type="evidence" value="ECO:0007669"/>
    <property type="project" value="UniProtKB-SubCell"/>
</dbReference>
<feature type="compositionally biased region" description="Low complexity" evidence="5">
    <location>
        <begin position="922"/>
        <end position="934"/>
    </location>
</feature>
<gene>
    <name evidence="8" type="ORF">LOC62_04G006067</name>
</gene>
<dbReference type="Proteomes" id="UP000827549">
    <property type="component" value="Chromosome 4"/>
</dbReference>
<feature type="compositionally biased region" description="Low complexity" evidence="5">
    <location>
        <begin position="446"/>
        <end position="469"/>
    </location>
</feature>
<feature type="compositionally biased region" description="Low complexity" evidence="5">
    <location>
        <begin position="698"/>
        <end position="717"/>
    </location>
</feature>
<feature type="compositionally biased region" description="Pro residues" evidence="5">
    <location>
        <begin position="65"/>
        <end position="84"/>
    </location>
</feature>
<name>A0AAF0Y9N3_9TREE</name>
<evidence type="ECO:0000256" key="6">
    <source>
        <dbReference type="SAM" id="Phobius"/>
    </source>
</evidence>
<evidence type="ECO:0000256" key="2">
    <source>
        <dbReference type="ARBA" id="ARBA00022692"/>
    </source>
</evidence>
<feature type="compositionally biased region" description="Pro residues" evidence="5">
    <location>
        <begin position="718"/>
        <end position="734"/>
    </location>
</feature>
<feature type="compositionally biased region" description="Gly residues" evidence="5">
    <location>
        <begin position="38"/>
        <end position="48"/>
    </location>
</feature>
<feature type="region of interest" description="Disordered" evidence="5">
    <location>
        <begin position="800"/>
        <end position="980"/>
    </location>
</feature>
<feature type="signal peptide" evidence="7">
    <location>
        <begin position="1"/>
        <end position="17"/>
    </location>
</feature>
<dbReference type="PANTHER" id="PTHR15549">
    <property type="entry name" value="PAIRED IMMUNOGLOBULIN-LIKE TYPE 2 RECEPTOR"/>
    <property type="match status" value="1"/>
</dbReference>
<feature type="compositionally biased region" description="Pro residues" evidence="5">
    <location>
        <begin position="91"/>
        <end position="124"/>
    </location>
</feature>
<keyword evidence="2 6" id="KW-0812">Transmembrane</keyword>
<accession>A0AAF0Y9N3</accession>
<dbReference type="InterPro" id="IPR051694">
    <property type="entry name" value="Immunoregulatory_rcpt-like"/>
</dbReference>
<feature type="compositionally biased region" description="Pro residues" evidence="5">
    <location>
        <begin position="284"/>
        <end position="339"/>
    </location>
</feature>
<organism evidence="8 9">
    <name type="scientific">Vanrija pseudolonga</name>
    <dbReference type="NCBI Taxonomy" id="143232"/>
    <lineage>
        <taxon>Eukaryota</taxon>
        <taxon>Fungi</taxon>
        <taxon>Dikarya</taxon>
        <taxon>Basidiomycota</taxon>
        <taxon>Agaricomycotina</taxon>
        <taxon>Tremellomycetes</taxon>
        <taxon>Trichosporonales</taxon>
        <taxon>Trichosporonaceae</taxon>
        <taxon>Vanrija</taxon>
    </lineage>
</organism>
<feature type="compositionally biased region" description="Low complexity" evidence="5">
    <location>
        <begin position="956"/>
        <end position="967"/>
    </location>
</feature>
<keyword evidence="4 6" id="KW-0472">Membrane</keyword>
<feature type="compositionally biased region" description="Low complexity" evidence="5">
    <location>
        <begin position="49"/>
        <end position="64"/>
    </location>
</feature>
<evidence type="ECO:0000313" key="9">
    <source>
        <dbReference type="Proteomes" id="UP000827549"/>
    </source>
</evidence>
<sequence length="980" mass="99938">MRLAALLLPLAALAALGAPVSKRKRETPVSPTLPPGFSSGGGAGGGSGSVASVSVTTTTTTTTTTPPPESSTTTPPPPPPPPPQSSTVTTPPVPSTTPPPPPPPSSDPPPVPPPSSPPPSPPFSAPTTTPLSTPSEPSPSRKPTTTAASGYASTVTVFSTTNDLPAVTGGSTGGSSSSSVVGMVVGIVLGAVALIIALGVLLCFMGRKKHRDSYVAVPPSEVPLKPTKYNGSHHASNRSSAATTLNTLIENTPLWDAPPEDTGLAIDRDPSPPRSRRQSFDQLAPPPPGMQRPPQAQPAPPPPPPPPMEQMYPVLPPLDPPQPPRAAPALAPPAPPAPPSSASSSATIFKRPFASILRIANPSPPEDDEKSLSPASPGPASTLAGPSTARTGAKPEVRSPPAQIITTASVAGTSGPKSPVSPASSTSPATSVFTEVPKEVQRSGPVAESSKAAATAAVVTATASTVATKAGGGATSGDVADARKTEVKPKASFSVLGIRQRWSFKPAARAPSPPPPPEPEHELHRVPTAVSEDSAYSTFSEEEIQPPRPSTPQVEAATAALQDRPKSILMNPTPVTTPAPPVVSYNNYAHAVNPARPREKVPDIDATYPREPVVRDSVASMLQVDLDTPPSTVVPTKPPAEVRKAESSQASSSRTTKPPSPAVVVGKPTSSSPVGPSKLTTGPSVGKVPATPISKALSPTSTPSVTPKSTPTATPRSTPKPTPTPTPTTTPAPSRPSSLLIPLAPALVPATPPAESSATDSLQIRRVGGNVRLNFFDDGDPTPAVAARTTKPVAAVTRRPTRALGAPVTRVAATEHTRSQSTPPTKPTLSITTAVKAPVRPPTNPARTRTSTPPSSTARLTPSPRGSPSTHAKALPARSFPMRRAHSPPSTPGSSGSAPKVAVGGYDDSLWEDSSLENVADSTSTTPRGGSTPRETPKARPRPLSTGDIDAHSRHSTVSGVSVGTVRPRADSRKLWVANP</sequence>
<comment type="subcellular location">
    <subcellularLocation>
        <location evidence="1">Membrane</location>
        <topology evidence="1">Single-pass membrane protein</topology>
    </subcellularLocation>
</comment>
<evidence type="ECO:0000313" key="8">
    <source>
        <dbReference type="EMBL" id="WOO82585.1"/>
    </source>
</evidence>
<evidence type="ECO:0000256" key="4">
    <source>
        <dbReference type="ARBA" id="ARBA00023136"/>
    </source>
</evidence>
<dbReference type="GeneID" id="87809294"/>
<dbReference type="RefSeq" id="XP_062628617.1">
    <property type="nucleotide sequence ID" value="XM_062772633.1"/>
</dbReference>